<dbReference type="InterPro" id="IPR023186">
    <property type="entry name" value="IUNH"/>
</dbReference>
<evidence type="ECO:0000259" key="3">
    <source>
        <dbReference type="Pfam" id="PF01156"/>
    </source>
</evidence>
<dbReference type="InterPro" id="IPR001910">
    <property type="entry name" value="Inosine/uridine_hydrolase_dom"/>
</dbReference>
<comment type="caution">
    <text evidence="4">The sequence shown here is derived from an EMBL/GenBank/DDBJ whole genome shotgun (WGS) entry which is preliminary data.</text>
</comment>
<gene>
    <name evidence="4" type="primary">rihB</name>
    <name evidence="4" type="ORF">GLW04_06885</name>
</gene>
<evidence type="ECO:0000256" key="1">
    <source>
        <dbReference type="ARBA" id="ARBA00022801"/>
    </source>
</evidence>
<dbReference type="PANTHER" id="PTHR12304:SF4">
    <property type="entry name" value="URIDINE NUCLEOSIDASE"/>
    <property type="match status" value="1"/>
</dbReference>
<organism evidence="4 5">
    <name type="scientific">Halobacillus litoralis</name>
    <dbReference type="NCBI Taxonomy" id="45668"/>
    <lineage>
        <taxon>Bacteria</taxon>
        <taxon>Bacillati</taxon>
        <taxon>Bacillota</taxon>
        <taxon>Bacilli</taxon>
        <taxon>Bacillales</taxon>
        <taxon>Bacillaceae</taxon>
        <taxon>Halobacillus</taxon>
    </lineage>
</organism>
<feature type="domain" description="Inosine/uridine-preferring nucleoside hydrolase" evidence="3">
    <location>
        <begin position="6"/>
        <end position="301"/>
    </location>
</feature>
<dbReference type="GO" id="GO:0008477">
    <property type="term" value="F:purine nucleosidase activity"/>
    <property type="evidence" value="ECO:0007669"/>
    <property type="project" value="TreeGrafter"/>
</dbReference>
<protein>
    <submittedName>
        <fullName evidence="4">Ribonucleoside hydrolase</fullName>
    </submittedName>
</protein>
<dbReference type="Gene3D" id="3.90.245.10">
    <property type="entry name" value="Ribonucleoside hydrolase-like"/>
    <property type="match status" value="1"/>
</dbReference>
<evidence type="ECO:0000313" key="5">
    <source>
        <dbReference type="Proteomes" id="UP000460949"/>
    </source>
</evidence>
<dbReference type="EMBL" id="WMET01000001">
    <property type="protein sequence ID" value="MYL19612.1"/>
    <property type="molecule type" value="Genomic_DNA"/>
</dbReference>
<dbReference type="GO" id="GO:0006152">
    <property type="term" value="P:purine nucleoside catabolic process"/>
    <property type="evidence" value="ECO:0007669"/>
    <property type="project" value="TreeGrafter"/>
</dbReference>
<dbReference type="GO" id="GO:0005829">
    <property type="term" value="C:cytosol"/>
    <property type="evidence" value="ECO:0007669"/>
    <property type="project" value="TreeGrafter"/>
</dbReference>
<dbReference type="PANTHER" id="PTHR12304">
    <property type="entry name" value="INOSINE-URIDINE PREFERRING NUCLEOSIDE HYDROLASE"/>
    <property type="match status" value="1"/>
</dbReference>
<dbReference type="CDD" id="cd02651">
    <property type="entry name" value="nuc_hydro_IU_UC_XIUA"/>
    <property type="match status" value="1"/>
</dbReference>
<proteinExistence type="predicted"/>
<evidence type="ECO:0000256" key="2">
    <source>
        <dbReference type="ARBA" id="ARBA00023295"/>
    </source>
</evidence>
<name>A0A845DTC7_9BACI</name>
<reference evidence="4 5" key="1">
    <citation type="submission" date="2019-11" db="EMBL/GenBank/DDBJ databases">
        <title>Genome sequences of 17 halophilic strains isolated from different environments.</title>
        <authorList>
            <person name="Furrow R.E."/>
        </authorList>
    </citation>
    <scope>NUCLEOTIDE SEQUENCE [LARGE SCALE GENOMIC DNA]</scope>
    <source>
        <strain evidence="4 5">22511_23_Filter</strain>
    </source>
</reference>
<dbReference type="Proteomes" id="UP000460949">
    <property type="component" value="Unassembled WGS sequence"/>
</dbReference>
<keyword evidence="2" id="KW-0326">Glycosidase</keyword>
<dbReference type="AlphaFoldDB" id="A0A845DTC7"/>
<dbReference type="InterPro" id="IPR036452">
    <property type="entry name" value="Ribo_hydro-like"/>
</dbReference>
<keyword evidence="1 4" id="KW-0378">Hydrolase</keyword>
<dbReference type="SUPFAM" id="SSF53590">
    <property type="entry name" value="Nucleoside hydrolase"/>
    <property type="match status" value="1"/>
</dbReference>
<evidence type="ECO:0000313" key="4">
    <source>
        <dbReference type="EMBL" id="MYL19612.1"/>
    </source>
</evidence>
<sequence>MVKRKVILDCDPGHDDAISIILAASKESPLQIEAITTVAGNVDLEKCTYNALNVCEMIGLDVPVAMGAEKPLLGKKVTAGDFHGESGLDGPELPSVPVRKPVDQHAVDLIIEKVLESEQKITLVPTGPLTNIALALMKEPKIKENVEEIVLMGGGTFGNWTPTAEFNIWVDAEAAEVVFESGVPIAMFGLDVTHLALADREVMDRVAAVDHPVAHFVFELLEFFSKTYKDVFNFEAGPIHDACTAMYLMNPDLFEFKHVHVDIETKGEYTKGMTSVDLLGVTKKPPNVHFAVHLHQHSFWDRFEEALKSYAEAPGHL</sequence>
<dbReference type="Pfam" id="PF01156">
    <property type="entry name" value="IU_nuc_hydro"/>
    <property type="match status" value="1"/>
</dbReference>
<accession>A0A845DTC7</accession>